<feature type="transmembrane region" description="Helical" evidence="7">
    <location>
        <begin position="235"/>
        <end position="255"/>
    </location>
</feature>
<evidence type="ECO:0000313" key="10">
    <source>
        <dbReference type="Proteomes" id="UP000215509"/>
    </source>
</evidence>
<dbReference type="EMBL" id="NMQW01000012">
    <property type="protein sequence ID" value="OXM86757.1"/>
    <property type="molecule type" value="Genomic_DNA"/>
</dbReference>
<dbReference type="RefSeq" id="WP_094014306.1">
    <property type="nucleotide sequence ID" value="NZ_NMQW01000012.1"/>
</dbReference>
<keyword evidence="10" id="KW-1185">Reference proteome</keyword>
<dbReference type="PANTHER" id="PTHR32243">
    <property type="entry name" value="MALTOSE TRANSPORT SYSTEM PERMEASE-RELATED"/>
    <property type="match status" value="1"/>
</dbReference>
<evidence type="ECO:0000256" key="7">
    <source>
        <dbReference type="RuleBase" id="RU363032"/>
    </source>
</evidence>
<evidence type="ECO:0000256" key="5">
    <source>
        <dbReference type="ARBA" id="ARBA00022989"/>
    </source>
</evidence>
<evidence type="ECO:0000313" key="9">
    <source>
        <dbReference type="EMBL" id="OXM86757.1"/>
    </source>
</evidence>
<comment type="similarity">
    <text evidence="7">Belongs to the binding-protein-dependent transport system permease family.</text>
</comment>
<name>A0A229USZ8_9BACL</name>
<dbReference type="OrthoDB" id="9810086at2"/>
<evidence type="ECO:0000256" key="3">
    <source>
        <dbReference type="ARBA" id="ARBA00022475"/>
    </source>
</evidence>
<proteinExistence type="inferred from homology"/>
<protein>
    <submittedName>
        <fullName evidence="9">Sugar ABC transporter permease</fullName>
    </submittedName>
</protein>
<dbReference type="AlphaFoldDB" id="A0A229USZ8"/>
<reference evidence="9 10" key="1">
    <citation type="submission" date="2017-07" db="EMBL/GenBank/DDBJ databases">
        <title>Genome sequencing and assembly of Paenibacillus rigui.</title>
        <authorList>
            <person name="Mayilraj S."/>
        </authorList>
    </citation>
    <scope>NUCLEOTIDE SEQUENCE [LARGE SCALE GENOMIC DNA]</scope>
    <source>
        <strain evidence="9 10">JCM 16352</strain>
    </source>
</reference>
<dbReference type="SUPFAM" id="SSF161098">
    <property type="entry name" value="MetI-like"/>
    <property type="match status" value="1"/>
</dbReference>
<feature type="transmembrane region" description="Helical" evidence="7">
    <location>
        <begin position="12"/>
        <end position="34"/>
    </location>
</feature>
<dbReference type="Gene3D" id="1.10.3720.10">
    <property type="entry name" value="MetI-like"/>
    <property type="match status" value="1"/>
</dbReference>
<dbReference type="CDD" id="cd06261">
    <property type="entry name" value="TM_PBP2"/>
    <property type="match status" value="1"/>
</dbReference>
<feature type="domain" description="ABC transmembrane type-1" evidence="8">
    <location>
        <begin position="69"/>
        <end position="256"/>
    </location>
</feature>
<dbReference type="Pfam" id="PF00528">
    <property type="entry name" value="BPD_transp_1"/>
    <property type="match status" value="1"/>
</dbReference>
<keyword evidence="4 7" id="KW-0812">Transmembrane</keyword>
<keyword evidence="5 7" id="KW-1133">Transmembrane helix</keyword>
<feature type="transmembrane region" description="Helical" evidence="7">
    <location>
        <begin position="135"/>
        <end position="157"/>
    </location>
</feature>
<gene>
    <name evidence="9" type="ORF">CF651_07860</name>
</gene>
<dbReference type="PANTHER" id="PTHR32243:SF18">
    <property type="entry name" value="INNER MEMBRANE ABC TRANSPORTER PERMEASE PROTEIN YCJP"/>
    <property type="match status" value="1"/>
</dbReference>
<accession>A0A229USZ8</accession>
<comment type="subcellular location">
    <subcellularLocation>
        <location evidence="1 7">Cell membrane</location>
        <topology evidence="1 7">Multi-pass membrane protein</topology>
    </subcellularLocation>
</comment>
<dbReference type="GO" id="GO:0055085">
    <property type="term" value="P:transmembrane transport"/>
    <property type="evidence" value="ECO:0007669"/>
    <property type="project" value="InterPro"/>
</dbReference>
<dbReference type="PROSITE" id="PS50928">
    <property type="entry name" value="ABC_TM1"/>
    <property type="match status" value="1"/>
</dbReference>
<organism evidence="9 10">
    <name type="scientific">Paenibacillus rigui</name>
    <dbReference type="NCBI Taxonomy" id="554312"/>
    <lineage>
        <taxon>Bacteria</taxon>
        <taxon>Bacillati</taxon>
        <taxon>Bacillota</taxon>
        <taxon>Bacilli</taxon>
        <taxon>Bacillales</taxon>
        <taxon>Paenibacillaceae</taxon>
        <taxon>Paenibacillus</taxon>
    </lineage>
</organism>
<comment type="caution">
    <text evidence="9">The sequence shown here is derived from an EMBL/GenBank/DDBJ whole genome shotgun (WGS) entry which is preliminary data.</text>
</comment>
<dbReference type="InterPro" id="IPR035906">
    <property type="entry name" value="MetI-like_sf"/>
</dbReference>
<keyword evidence="3" id="KW-1003">Cell membrane</keyword>
<evidence type="ECO:0000256" key="1">
    <source>
        <dbReference type="ARBA" id="ARBA00004651"/>
    </source>
</evidence>
<evidence type="ECO:0000259" key="8">
    <source>
        <dbReference type="PROSITE" id="PS50928"/>
    </source>
</evidence>
<sequence length="271" mass="30460">MKTTKLAKINYTILNIIILLLFLFPFLWMLTASIKTQAQVLSPEHMFMFKPTFKNYMTVFTEYNYLKFIWNTFVIAIASTLGALLLGLPAAYGIAKYKMPYFALTILVAKIIPGITYLVPWYILFNKAKLIDSFIGMTLAHMVIGLPFIMWIMIPFFEQFPKEVEESAWIDGCSKVQTFIRMVLPVSLPGMATSSLLAFIFSWNNFMFSLVLSGEKTKTLPLAIYNFIANTSINWGALMAAACIITLPVIVIALFTQKYVVSGLSAGAVKG</sequence>
<dbReference type="Proteomes" id="UP000215509">
    <property type="component" value="Unassembled WGS sequence"/>
</dbReference>
<dbReference type="GO" id="GO:0005886">
    <property type="term" value="C:plasma membrane"/>
    <property type="evidence" value="ECO:0007669"/>
    <property type="project" value="UniProtKB-SubCell"/>
</dbReference>
<feature type="transmembrane region" description="Helical" evidence="7">
    <location>
        <begin position="68"/>
        <end position="94"/>
    </location>
</feature>
<keyword evidence="6 7" id="KW-0472">Membrane</keyword>
<evidence type="ECO:0000256" key="6">
    <source>
        <dbReference type="ARBA" id="ARBA00023136"/>
    </source>
</evidence>
<keyword evidence="2 7" id="KW-0813">Transport</keyword>
<dbReference type="InterPro" id="IPR050901">
    <property type="entry name" value="BP-dep_ABC_trans_perm"/>
</dbReference>
<feature type="transmembrane region" description="Helical" evidence="7">
    <location>
        <begin position="178"/>
        <end position="203"/>
    </location>
</feature>
<evidence type="ECO:0000256" key="2">
    <source>
        <dbReference type="ARBA" id="ARBA00022448"/>
    </source>
</evidence>
<dbReference type="InterPro" id="IPR000515">
    <property type="entry name" value="MetI-like"/>
</dbReference>
<evidence type="ECO:0000256" key="4">
    <source>
        <dbReference type="ARBA" id="ARBA00022692"/>
    </source>
</evidence>
<feature type="transmembrane region" description="Helical" evidence="7">
    <location>
        <begin position="101"/>
        <end position="123"/>
    </location>
</feature>